<evidence type="ECO:0000313" key="3">
    <source>
        <dbReference type="Proteomes" id="UP000228767"/>
    </source>
</evidence>
<feature type="domain" description="Transposase IS200-like" evidence="1">
    <location>
        <begin position="7"/>
        <end position="155"/>
    </location>
</feature>
<dbReference type="AlphaFoldDB" id="A0A2H0REM6"/>
<dbReference type="PANTHER" id="PTHR34322">
    <property type="entry name" value="TRANSPOSASE, Y1_TNP DOMAIN-CONTAINING"/>
    <property type="match status" value="1"/>
</dbReference>
<gene>
    <name evidence="2" type="ORF">COV10_02330</name>
</gene>
<dbReference type="GO" id="GO:0006313">
    <property type="term" value="P:DNA transposition"/>
    <property type="evidence" value="ECO:0007669"/>
    <property type="project" value="InterPro"/>
</dbReference>
<comment type="caution">
    <text evidence="2">The sequence shown here is derived from an EMBL/GenBank/DDBJ whole genome shotgun (WGS) entry which is preliminary data.</text>
</comment>
<dbReference type="InterPro" id="IPR036515">
    <property type="entry name" value="Transposase_17_sf"/>
</dbReference>
<dbReference type="Proteomes" id="UP000228767">
    <property type="component" value="Unassembled WGS sequence"/>
</dbReference>
<organism evidence="2 3">
    <name type="scientific">Candidatus Vogelbacteria bacterium CG10_big_fil_rev_8_21_14_0_10_51_16</name>
    <dbReference type="NCBI Taxonomy" id="1975045"/>
    <lineage>
        <taxon>Bacteria</taxon>
        <taxon>Candidatus Vogeliibacteriota</taxon>
    </lineage>
</organism>
<dbReference type="SUPFAM" id="SSF143422">
    <property type="entry name" value="Transposase IS200-like"/>
    <property type="match status" value="1"/>
</dbReference>
<proteinExistence type="predicted"/>
<reference evidence="2 3" key="1">
    <citation type="submission" date="2017-09" db="EMBL/GenBank/DDBJ databases">
        <title>Depth-based differentiation of microbial function through sediment-hosted aquifers and enrichment of novel symbionts in the deep terrestrial subsurface.</title>
        <authorList>
            <person name="Probst A.J."/>
            <person name="Ladd B."/>
            <person name="Jarett J.K."/>
            <person name="Geller-Mcgrath D.E."/>
            <person name="Sieber C.M."/>
            <person name="Emerson J.B."/>
            <person name="Anantharaman K."/>
            <person name="Thomas B.C."/>
            <person name="Malmstrom R."/>
            <person name="Stieglmeier M."/>
            <person name="Klingl A."/>
            <person name="Woyke T."/>
            <person name="Ryan C.M."/>
            <person name="Banfield J.F."/>
        </authorList>
    </citation>
    <scope>NUCLEOTIDE SEQUENCE [LARGE SCALE GENOMIC DNA]</scope>
    <source>
        <strain evidence="2">CG10_big_fil_rev_8_21_14_0_10_51_16</strain>
    </source>
</reference>
<evidence type="ECO:0000313" key="2">
    <source>
        <dbReference type="EMBL" id="PIR44890.1"/>
    </source>
</evidence>
<sequence>MRNLKFENGEYYHIYNHAIEGRDLVLDRHDANRWVMDLVEFNKVESIGSLREAMRPSRHKPHTYIPSHLVTGVAETERLVDIICRCLNPNHFHLVLSQRVEGGISAFMHKLGMGYSHYYNTRYQRKGRLYQDTFKATFVTDNDYLLYLSVYTNLNDKVHQLPVRVSKELVRSSWGEYTERAEGPCDPSVILKQFRSVNEYKRFAAKSLQEMLEAKKEQKELRHIMFEFD</sequence>
<dbReference type="Pfam" id="PF01797">
    <property type="entry name" value="Y1_Tnp"/>
    <property type="match status" value="1"/>
</dbReference>
<dbReference type="Gene3D" id="3.30.70.1290">
    <property type="entry name" value="Transposase IS200-like"/>
    <property type="match status" value="1"/>
</dbReference>
<dbReference type="SMART" id="SM01321">
    <property type="entry name" value="Y1_Tnp"/>
    <property type="match status" value="1"/>
</dbReference>
<dbReference type="GO" id="GO:0003677">
    <property type="term" value="F:DNA binding"/>
    <property type="evidence" value="ECO:0007669"/>
    <property type="project" value="InterPro"/>
</dbReference>
<dbReference type="EMBL" id="PCYI01000017">
    <property type="protein sequence ID" value="PIR44890.1"/>
    <property type="molecule type" value="Genomic_DNA"/>
</dbReference>
<evidence type="ECO:0000259" key="1">
    <source>
        <dbReference type="SMART" id="SM01321"/>
    </source>
</evidence>
<protein>
    <recommendedName>
        <fullName evidence="1">Transposase IS200-like domain-containing protein</fullName>
    </recommendedName>
</protein>
<accession>A0A2H0REM6</accession>
<dbReference type="PANTHER" id="PTHR34322:SF2">
    <property type="entry name" value="TRANSPOSASE IS200-LIKE DOMAIN-CONTAINING PROTEIN"/>
    <property type="match status" value="1"/>
</dbReference>
<dbReference type="InterPro" id="IPR002686">
    <property type="entry name" value="Transposase_17"/>
</dbReference>
<name>A0A2H0REM6_9BACT</name>
<dbReference type="GO" id="GO:0004803">
    <property type="term" value="F:transposase activity"/>
    <property type="evidence" value="ECO:0007669"/>
    <property type="project" value="InterPro"/>
</dbReference>